<dbReference type="EMBL" id="AVOT02053720">
    <property type="protein sequence ID" value="MBW0548501.1"/>
    <property type="molecule type" value="Genomic_DNA"/>
</dbReference>
<accession>A0A9Q3IR43</accession>
<gene>
    <name evidence="1" type="ORF">O181_088216</name>
</gene>
<organism evidence="1 2">
    <name type="scientific">Austropuccinia psidii MF-1</name>
    <dbReference type="NCBI Taxonomy" id="1389203"/>
    <lineage>
        <taxon>Eukaryota</taxon>
        <taxon>Fungi</taxon>
        <taxon>Dikarya</taxon>
        <taxon>Basidiomycota</taxon>
        <taxon>Pucciniomycotina</taxon>
        <taxon>Pucciniomycetes</taxon>
        <taxon>Pucciniales</taxon>
        <taxon>Sphaerophragmiaceae</taxon>
        <taxon>Austropuccinia</taxon>
    </lineage>
</organism>
<reference evidence="1" key="1">
    <citation type="submission" date="2021-03" db="EMBL/GenBank/DDBJ databases">
        <title>Draft genome sequence of rust myrtle Austropuccinia psidii MF-1, a brazilian biotype.</title>
        <authorList>
            <person name="Quecine M.C."/>
            <person name="Pachon D.M.R."/>
            <person name="Bonatelli M.L."/>
            <person name="Correr F.H."/>
            <person name="Franceschini L.M."/>
            <person name="Leite T.F."/>
            <person name="Margarido G.R.A."/>
            <person name="Almeida C.A."/>
            <person name="Ferrarezi J.A."/>
            <person name="Labate C.A."/>
        </authorList>
    </citation>
    <scope>NUCLEOTIDE SEQUENCE</scope>
    <source>
        <strain evidence="1">MF-1</strain>
    </source>
</reference>
<dbReference type="AlphaFoldDB" id="A0A9Q3IR43"/>
<evidence type="ECO:0000313" key="1">
    <source>
        <dbReference type="EMBL" id="MBW0548501.1"/>
    </source>
</evidence>
<protein>
    <submittedName>
        <fullName evidence="1">Uncharacterized protein</fullName>
    </submittedName>
</protein>
<proteinExistence type="predicted"/>
<sequence>MCPLLKYVGGRKQKRREVFSSSTGNGHTLEFLGGDHGGMGDGLTFETNEGLAVEGLGERRGIKDGMVERTGWKFLGVMGITLLWNILAGAWEGELLDWCAADLSTTSTSSPSSSSLP</sequence>
<keyword evidence="2" id="KW-1185">Reference proteome</keyword>
<comment type="caution">
    <text evidence="1">The sequence shown here is derived from an EMBL/GenBank/DDBJ whole genome shotgun (WGS) entry which is preliminary data.</text>
</comment>
<evidence type="ECO:0000313" key="2">
    <source>
        <dbReference type="Proteomes" id="UP000765509"/>
    </source>
</evidence>
<name>A0A9Q3IR43_9BASI</name>
<dbReference type="Proteomes" id="UP000765509">
    <property type="component" value="Unassembled WGS sequence"/>
</dbReference>